<evidence type="ECO:0000256" key="4">
    <source>
        <dbReference type="ARBA" id="ARBA00022840"/>
    </source>
</evidence>
<dbReference type="Gene3D" id="3.40.50.300">
    <property type="entry name" value="P-loop containing nucleotide triphosphate hydrolases"/>
    <property type="match status" value="1"/>
</dbReference>
<evidence type="ECO:0000259" key="5">
    <source>
        <dbReference type="Pfam" id="PF00580"/>
    </source>
</evidence>
<gene>
    <name evidence="6" type="ORF">SAMN05216366_1216</name>
</gene>
<keyword evidence="3 6" id="KW-0347">Helicase</keyword>
<organism evidence="6 7">
    <name type="scientific">Selenomonas ruminantium</name>
    <dbReference type="NCBI Taxonomy" id="971"/>
    <lineage>
        <taxon>Bacteria</taxon>
        <taxon>Bacillati</taxon>
        <taxon>Bacillota</taxon>
        <taxon>Negativicutes</taxon>
        <taxon>Selenomonadales</taxon>
        <taxon>Selenomonadaceae</taxon>
        <taxon>Selenomonas</taxon>
    </lineage>
</organism>
<sequence>MNEKLQRDVETAMYECRKILENKKLTGQYTSIIVDEGQDLSPSAYRLLIALAGDEHQNDIFIVGDSHQRIYRNKAVLSKCGINVRGRSSYLRINYRTTEEIRKFAFGLLNGVSFDDLDEDYDNSKG</sequence>
<dbReference type="InterPro" id="IPR000212">
    <property type="entry name" value="DNA_helicase_UvrD/REP"/>
</dbReference>
<evidence type="ECO:0000313" key="6">
    <source>
        <dbReference type="EMBL" id="SDP48045.1"/>
    </source>
</evidence>
<feature type="domain" description="UvrD-like helicase ATP-binding" evidence="5">
    <location>
        <begin position="23"/>
        <end position="72"/>
    </location>
</feature>
<evidence type="ECO:0000256" key="2">
    <source>
        <dbReference type="ARBA" id="ARBA00022801"/>
    </source>
</evidence>
<reference evidence="6 7" key="1">
    <citation type="submission" date="2016-10" db="EMBL/GenBank/DDBJ databases">
        <authorList>
            <person name="de Groot N.N."/>
        </authorList>
    </citation>
    <scope>NUCLEOTIDE SEQUENCE [LARGE SCALE GENOMIC DNA]</scope>
    <source>
        <strain evidence="6 7">S137</strain>
    </source>
</reference>
<keyword evidence="2" id="KW-0378">Hydrolase</keyword>
<dbReference type="GO" id="GO:0016787">
    <property type="term" value="F:hydrolase activity"/>
    <property type="evidence" value="ECO:0007669"/>
    <property type="project" value="UniProtKB-KW"/>
</dbReference>
<dbReference type="PANTHER" id="PTHR11070:SF2">
    <property type="entry name" value="ATP-DEPENDENT DNA HELICASE SRS2"/>
    <property type="match status" value="1"/>
</dbReference>
<dbReference type="InterPro" id="IPR027417">
    <property type="entry name" value="P-loop_NTPase"/>
</dbReference>
<keyword evidence="4" id="KW-0067">ATP-binding</keyword>
<dbReference type="Proteomes" id="UP000182412">
    <property type="component" value="Unassembled WGS sequence"/>
</dbReference>
<protein>
    <submittedName>
        <fullName evidence="6">UvrD/REP helicase N-terminal domain-containing protein</fullName>
    </submittedName>
</protein>
<evidence type="ECO:0000256" key="3">
    <source>
        <dbReference type="ARBA" id="ARBA00022806"/>
    </source>
</evidence>
<dbReference type="GO" id="GO:0003677">
    <property type="term" value="F:DNA binding"/>
    <property type="evidence" value="ECO:0007669"/>
    <property type="project" value="InterPro"/>
</dbReference>
<dbReference type="InterPro" id="IPR014016">
    <property type="entry name" value="UvrD-like_ATP-bd"/>
</dbReference>
<proteinExistence type="predicted"/>
<accession>A0A1H0T2K4</accession>
<dbReference type="GO" id="GO:0005524">
    <property type="term" value="F:ATP binding"/>
    <property type="evidence" value="ECO:0007669"/>
    <property type="project" value="UniProtKB-KW"/>
</dbReference>
<evidence type="ECO:0000313" key="7">
    <source>
        <dbReference type="Proteomes" id="UP000182412"/>
    </source>
</evidence>
<evidence type="ECO:0000256" key="1">
    <source>
        <dbReference type="ARBA" id="ARBA00022741"/>
    </source>
</evidence>
<dbReference type="GO" id="GO:0000725">
    <property type="term" value="P:recombinational repair"/>
    <property type="evidence" value="ECO:0007669"/>
    <property type="project" value="TreeGrafter"/>
</dbReference>
<dbReference type="GO" id="GO:0043138">
    <property type="term" value="F:3'-5' DNA helicase activity"/>
    <property type="evidence" value="ECO:0007669"/>
    <property type="project" value="TreeGrafter"/>
</dbReference>
<keyword evidence="1" id="KW-0547">Nucleotide-binding</keyword>
<dbReference type="Pfam" id="PF00580">
    <property type="entry name" value="UvrD-helicase"/>
    <property type="match status" value="1"/>
</dbReference>
<name>A0A1H0T2K4_SELRU</name>
<dbReference type="AlphaFoldDB" id="A0A1H0T2K4"/>
<dbReference type="SUPFAM" id="SSF52540">
    <property type="entry name" value="P-loop containing nucleoside triphosphate hydrolases"/>
    <property type="match status" value="1"/>
</dbReference>
<dbReference type="EMBL" id="FNJQ01000021">
    <property type="protein sequence ID" value="SDP48045.1"/>
    <property type="molecule type" value="Genomic_DNA"/>
</dbReference>
<dbReference type="PANTHER" id="PTHR11070">
    <property type="entry name" value="UVRD / RECB / PCRA DNA HELICASE FAMILY MEMBER"/>
    <property type="match status" value="1"/>
</dbReference>